<evidence type="ECO:0000256" key="1">
    <source>
        <dbReference type="ARBA" id="ARBA00022491"/>
    </source>
</evidence>
<dbReference type="GO" id="GO:0030552">
    <property type="term" value="F:cAMP binding"/>
    <property type="evidence" value="ECO:0007669"/>
    <property type="project" value="UniProtKB-KW"/>
</dbReference>
<dbReference type="GO" id="GO:0003700">
    <property type="term" value="F:DNA-binding transcription factor activity"/>
    <property type="evidence" value="ECO:0007669"/>
    <property type="project" value="UniProtKB-ARBA"/>
</dbReference>
<evidence type="ECO:0000259" key="13">
    <source>
        <dbReference type="PROSITE" id="PS51063"/>
    </source>
</evidence>
<dbReference type="InterPro" id="IPR000595">
    <property type="entry name" value="cNMP-bd_dom"/>
</dbReference>
<comment type="caution">
    <text evidence="14">The sequence shown here is derived from an EMBL/GenBank/DDBJ whole genome shotgun (WGS) entry which is preliminary data.</text>
</comment>
<dbReference type="Pfam" id="PF13545">
    <property type="entry name" value="HTH_Crp_2"/>
    <property type="match status" value="1"/>
</dbReference>
<reference evidence="14 15" key="1">
    <citation type="journal article" date="2019" name="Environ. Microbiol.">
        <title>Species interactions and distinct microbial communities in high Arctic permafrost affected cryosols are associated with the CH4 and CO2 gas fluxes.</title>
        <authorList>
            <person name="Altshuler I."/>
            <person name="Hamel J."/>
            <person name="Turney S."/>
            <person name="Magnuson E."/>
            <person name="Levesque R."/>
            <person name="Greer C."/>
            <person name="Whyte L.G."/>
        </authorList>
    </citation>
    <scope>NUCLEOTIDE SEQUENCE [LARGE SCALE GENOMIC DNA]</scope>
    <source>
        <strain evidence="14 15">S5.20</strain>
    </source>
</reference>
<sequence length="225" mass="24911">MDPVLARAAIFQGVEPGAARTLVSQLRPVEFPRGHVFFNEGEQGDRMYVIIEGKVKIGRHSRDGQDSWFTLRGPSESFGELSVFDPGPRTSTATALTTVCAVPVEGTVLRAWIADHPEVAERLLRVLARRLRRTDDTLSDLIFTDVSGRLAKQLLQLAQQFGVQENGALRVKHDLTQGELAHLVGSSRETVNKALSDFASRGWIRLDGKSVVITESERLANRARR</sequence>
<keyword evidence="3" id="KW-0547">Nucleotide-binding</keyword>
<dbReference type="SMART" id="SM00100">
    <property type="entry name" value="cNMP"/>
    <property type="match status" value="1"/>
</dbReference>
<dbReference type="InterPro" id="IPR018490">
    <property type="entry name" value="cNMP-bd_dom_sf"/>
</dbReference>
<keyword evidence="7" id="KW-0010">Activator</keyword>
<feature type="domain" description="HTH crp-type" evidence="13">
    <location>
        <begin position="144"/>
        <end position="217"/>
    </location>
</feature>
<dbReference type="InterPro" id="IPR012318">
    <property type="entry name" value="HTH_CRP"/>
</dbReference>
<dbReference type="AlphaFoldDB" id="A0A502DPQ6"/>
<dbReference type="Gene3D" id="2.60.120.10">
    <property type="entry name" value="Jelly Rolls"/>
    <property type="match status" value="1"/>
</dbReference>
<dbReference type="EMBL" id="RCZG01000022">
    <property type="protein sequence ID" value="TPG27385.1"/>
    <property type="molecule type" value="Genomic_DNA"/>
</dbReference>
<keyword evidence="15" id="KW-1185">Reference proteome</keyword>
<dbReference type="GO" id="GO:0045892">
    <property type="term" value="P:negative regulation of DNA-templated transcription"/>
    <property type="evidence" value="ECO:0007669"/>
    <property type="project" value="UniProtKB-ARBA"/>
</dbReference>
<evidence type="ECO:0000313" key="15">
    <source>
        <dbReference type="Proteomes" id="UP000320095"/>
    </source>
</evidence>
<keyword evidence="8" id="KW-0804">Transcription</keyword>
<keyword evidence="2" id="KW-0116">cAMP-binding</keyword>
<evidence type="ECO:0000256" key="10">
    <source>
        <dbReference type="ARBA" id="ARBA00033082"/>
    </source>
</evidence>
<evidence type="ECO:0000256" key="4">
    <source>
        <dbReference type="ARBA" id="ARBA00023015"/>
    </source>
</evidence>
<evidence type="ECO:0000256" key="11">
    <source>
        <dbReference type="ARBA" id="ARBA00068047"/>
    </source>
</evidence>
<keyword evidence="5" id="KW-0238">DNA-binding</keyword>
<dbReference type="InterPro" id="IPR014710">
    <property type="entry name" value="RmlC-like_jellyroll"/>
</dbReference>
<keyword evidence="1" id="KW-0678">Repressor</keyword>
<dbReference type="Pfam" id="PF00027">
    <property type="entry name" value="cNMP_binding"/>
    <property type="match status" value="1"/>
</dbReference>
<feature type="domain" description="Cyclic nucleotide-binding" evidence="12">
    <location>
        <begin position="10"/>
        <end position="130"/>
    </location>
</feature>
<evidence type="ECO:0000256" key="6">
    <source>
        <dbReference type="ARBA" id="ARBA00023149"/>
    </source>
</evidence>
<dbReference type="InterPro" id="IPR036388">
    <property type="entry name" value="WH-like_DNA-bd_sf"/>
</dbReference>
<dbReference type="GO" id="GO:0005829">
    <property type="term" value="C:cytosol"/>
    <property type="evidence" value="ECO:0007669"/>
    <property type="project" value="TreeGrafter"/>
</dbReference>
<dbReference type="SMART" id="SM00419">
    <property type="entry name" value="HTH_CRP"/>
    <property type="match status" value="1"/>
</dbReference>
<evidence type="ECO:0000256" key="7">
    <source>
        <dbReference type="ARBA" id="ARBA00023159"/>
    </source>
</evidence>
<dbReference type="PROSITE" id="PS51063">
    <property type="entry name" value="HTH_CRP_2"/>
    <property type="match status" value="1"/>
</dbReference>
<accession>A0A502DPQ6</accession>
<evidence type="ECO:0000256" key="9">
    <source>
        <dbReference type="ARBA" id="ARBA00029868"/>
    </source>
</evidence>
<dbReference type="FunFam" id="2.60.120.10:FF:000003">
    <property type="entry name" value="Crp/Fnr family transcriptional regulator"/>
    <property type="match status" value="1"/>
</dbReference>
<evidence type="ECO:0000256" key="8">
    <source>
        <dbReference type="ARBA" id="ARBA00023163"/>
    </source>
</evidence>
<evidence type="ECO:0000313" key="14">
    <source>
        <dbReference type="EMBL" id="TPG27385.1"/>
    </source>
</evidence>
<evidence type="ECO:0000256" key="2">
    <source>
        <dbReference type="ARBA" id="ARBA00022566"/>
    </source>
</evidence>
<dbReference type="PANTHER" id="PTHR24567">
    <property type="entry name" value="CRP FAMILY TRANSCRIPTIONAL REGULATORY PROTEIN"/>
    <property type="match status" value="1"/>
</dbReference>
<protein>
    <recommendedName>
        <fullName evidence="11">CRP-like cAMP-activated global transcriptional regulator</fullName>
    </recommendedName>
    <alternativeName>
        <fullName evidence="10">cAMP receptor protein</fullName>
    </alternativeName>
    <alternativeName>
        <fullName evidence="9">cAMP regulatory protein</fullName>
    </alternativeName>
</protein>
<dbReference type="GO" id="GO:0045893">
    <property type="term" value="P:positive regulation of DNA-templated transcription"/>
    <property type="evidence" value="ECO:0007669"/>
    <property type="project" value="UniProtKB-ARBA"/>
</dbReference>
<dbReference type="SUPFAM" id="SSF51206">
    <property type="entry name" value="cAMP-binding domain-like"/>
    <property type="match status" value="1"/>
</dbReference>
<dbReference type="CDD" id="cd00038">
    <property type="entry name" value="CAP_ED"/>
    <property type="match status" value="1"/>
</dbReference>
<organism evidence="14 15">
    <name type="scientific">Mycolicibacterium hodleri</name>
    <dbReference type="NCBI Taxonomy" id="49897"/>
    <lineage>
        <taxon>Bacteria</taxon>
        <taxon>Bacillati</taxon>
        <taxon>Actinomycetota</taxon>
        <taxon>Actinomycetes</taxon>
        <taxon>Mycobacteriales</taxon>
        <taxon>Mycobacteriaceae</taxon>
        <taxon>Mycolicibacterium</taxon>
    </lineage>
</organism>
<dbReference type="PROSITE" id="PS50042">
    <property type="entry name" value="CNMP_BINDING_3"/>
    <property type="match status" value="1"/>
</dbReference>
<keyword evidence="4" id="KW-0805">Transcription regulation</keyword>
<evidence type="ECO:0000256" key="5">
    <source>
        <dbReference type="ARBA" id="ARBA00023125"/>
    </source>
</evidence>
<gene>
    <name evidence="14" type="ORF">EAH80_29160</name>
</gene>
<dbReference type="OrthoDB" id="892842at2"/>
<dbReference type="GO" id="GO:0003677">
    <property type="term" value="F:DNA binding"/>
    <property type="evidence" value="ECO:0007669"/>
    <property type="project" value="UniProtKB-KW"/>
</dbReference>
<evidence type="ECO:0000259" key="12">
    <source>
        <dbReference type="PROSITE" id="PS50042"/>
    </source>
</evidence>
<dbReference type="PANTHER" id="PTHR24567:SF74">
    <property type="entry name" value="HTH-TYPE TRANSCRIPTIONAL REGULATOR ARCR"/>
    <property type="match status" value="1"/>
</dbReference>
<dbReference type="SUPFAM" id="SSF46785">
    <property type="entry name" value="Winged helix' DNA-binding domain"/>
    <property type="match status" value="1"/>
</dbReference>
<dbReference type="Gene3D" id="1.10.10.10">
    <property type="entry name" value="Winged helix-like DNA-binding domain superfamily/Winged helix DNA-binding domain"/>
    <property type="match status" value="1"/>
</dbReference>
<dbReference type="FunFam" id="1.10.10.10:FF:000019">
    <property type="entry name" value="Crp/Fnr family transcriptional regulator"/>
    <property type="match status" value="1"/>
</dbReference>
<name>A0A502DPQ6_9MYCO</name>
<keyword evidence="6" id="KW-0114">cAMP</keyword>
<dbReference type="InterPro" id="IPR036390">
    <property type="entry name" value="WH_DNA-bd_sf"/>
</dbReference>
<dbReference type="RefSeq" id="WP_140699443.1">
    <property type="nucleotide sequence ID" value="NZ_RCZG01000022.1"/>
</dbReference>
<dbReference type="Proteomes" id="UP000320095">
    <property type="component" value="Unassembled WGS sequence"/>
</dbReference>
<evidence type="ECO:0000256" key="3">
    <source>
        <dbReference type="ARBA" id="ARBA00022741"/>
    </source>
</evidence>
<proteinExistence type="predicted"/>
<dbReference type="InterPro" id="IPR050397">
    <property type="entry name" value="Env_Response_Regulators"/>
</dbReference>